<dbReference type="InterPro" id="IPR006598">
    <property type="entry name" value="CAP10"/>
</dbReference>
<dbReference type="PANTHER" id="PTHR12203:SF35">
    <property type="entry name" value="PROTEIN O-GLUCOSYLTRANSFERASE 1"/>
    <property type="match status" value="1"/>
</dbReference>
<sequence length="480" mass="54267">MGTPPIGSRWRLVLACAVALASSTFFAASAGPRHHEPPLWASHCHPHSGYAPGIAEDLLPWASTGITEAHMRSAIGNFSRSAHREATALPLLIKQGRLHVARGYGFNGTTVWFAENLLTWVHALKRLTERWGPSVPDLELVLLPDDSRTLGAADPRLWPGNNHWPVMKHCKSSQSLDITIPIWHLYQLWPTQEYFSKIEDLNAKYPWEARQAAAYGGGLRYHRCENLYDNEKAMEANVTKYTVHETSLFMVRERFAEYLQSMVRRPDIAFNKGRPLEEWAAYCMAILIDGISCSSKLWQLMALGSVVLREQSIYYSFFDKRLRKWRRPAEITWAVDWVRGNEEAARGIAARAQAFVREQLSMQALECYWLMLLHQYARLLRFTPGSTRGVLEPGKAAKEQSLRDSEGPGFYNPVDTWLEEEDLYGGLGGLFNWKRDYVRSYGKRLELLPAVDMHVGAAEARGSTSASESAQEGAAGSRRD</sequence>
<feature type="signal peptide" evidence="4">
    <location>
        <begin position="1"/>
        <end position="23"/>
    </location>
</feature>
<dbReference type="GO" id="GO:0016740">
    <property type="term" value="F:transferase activity"/>
    <property type="evidence" value="ECO:0007669"/>
    <property type="project" value="UniProtKB-KW"/>
</dbReference>
<organism evidence="6 7">
    <name type="scientific">Edaphochlamys debaryana</name>
    <dbReference type="NCBI Taxonomy" id="47281"/>
    <lineage>
        <taxon>Eukaryota</taxon>
        <taxon>Viridiplantae</taxon>
        <taxon>Chlorophyta</taxon>
        <taxon>core chlorophytes</taxon>
        <taxon>Chlorophyceae</taxon>
        <taxon>CS clade</taxon>
        <taxon>Chlamydomonadales</taxon>
        <taxon>Chlamydomonadales incertae sedis</taxon>
        <taxon>Edaphochlamys</taxon>
    </lineage>
</organism>
<dbReference type="AlphaFoldDB" id="A0A835YPJ7"/>
<comment type="caution">
    <text evidence="6">The sequence shown here is derived from an EMBL/GenBank/DDBJ whole genome shotgun (WGS) entry which is preliminary data.</text>
</comment>
<evidence type="ECO:0000256" key="3">
    <source>
        <dbReference type="SAM" id="MobiDB-lite"/>
    </source>
</evidence>
<keyword evidence="2" id="KW-0808">Transferase</keyword>
<evidence type="ECO:0000256" key="4">
    <source>
        <dbReference type="SAM" id="SignalP"/>
    </source>
</evidence>
<proteinExistence type="inferred from homology"/>
<evidence type="ECO:0000313" key="7">
    <source>
        <dbReference type="Proteomes" id="UP000612055"/>
    </source>
</evidence>
<dbReference type="PANTHER" id="PTHR12203">
    <property type="entry name" value="KDEL LYS-ASP-GLU-LEU CONTAINING - RELATED"/>
    <property type="match status" value="1"/>
</dbReference>
<reference evidence="6" key="1">
    <citation type="journal article" date="2020" name="bioRxiv">
        <title>Comparative genomics of Chlamydomonas.</title>
        <authorList>
            <person name="Craig R.J."/>
            <person name="Hasan A.R."/>
            <person name="Ness R.W."/>
            <person name="Keightley P.D."/>
        </authorList>
    </citation>
    <scope>NUCLEOTIDE SEQUENCE</scope>
    <source>
        <strain evidence="6">CCAP 11/70</strain>
    </source>
</reference>
<keyword evidence="4" id="KW-0732">Signal</keyword>
<protein>
    <recommendedName>
        <fullName evidence="5">Glycosyl transferase CAP10 domain-containing protein</fullName>
    </recommendedName>
</protein>
<dbReference type="Pfam" id="PF05686">
    <property type="entry name" value="Glyco_transf_90"/>
    <property type="match status" value="1"/>
</dbReference>
<dbReference type="Proteomes" id="UP000612055">
    <property type="component" value="Unassembled WGS sequence"/>
</dbReference>
<name>A0A835YPJ7_9CHLO</name>
<dbReference type="InterPro" id="IPR051091">
    <property type="entry name" value="O-Glucosyltr/Glycosyltrsf_90"/>
</dbReference>
<evidence type="ECO:0000256" key="2">
    <source>
        <dbReference type="ARBA" id="ARBA00022679"/>
    </source>
</evidence>
<keyword evidence="7" id="KW-1185">Reference proteome</keyword>
<feature type="region of interest" description="Disordered" evidence="3">
    <location>
        <begin position="458"/>
        <end position="480"/>
    </location>
</feature>
<feature type="domain" description="Glycosyl transferase CAP10" evidence="5">
    <location>
        <begin position="134"/>
        <end position="383"/>
    </location>
</feature>
<feature type="chain" id="PRO_5033061786" description="Glycosyl transferase CAP10 domain-containing protein" evidence="4">
    <location>
        <begin position="24"/>
        <end position="480"/>
    </location>
</feature>
<dbReference type="SMART" id="SM00672">
    <property type="entry name" value="CAP10"/>
    <property type="match status" value="1"/>
</dbReference>
<dbReference type="EMBL" id="JAEHOE010000001">
    <property type="protein sequence ID" value="KAG2501499.1"/>
    <property type="molecule type" value="Genomic_DNA"/>
</dbReference>
<feature type="compositionally biased region" description="Low complexity" evidence="3">
    <location>
        <begin position="462"/>
        <end position="480"/>
    </location>
</feature>
<evidence type="ECO:0000256" key="1">
    <source>
        <dbReference type="ARBA" id="ARBA00010118"/>
    </source>
</evidence>
<dbReference type="OrthoDB" id="541052at2759"/>
<evidence type="ECO:0000259" key="5">
    <source>
        <dbReference type="SMART" id="SM00672"/>
    </source>
</evidence>
<gene>
    <name evidence="6" type="ORF">HYH03_000007</name>
</gene>
<comment type="similarity">
    <text evidence="1">Belongs to the glycosyltransferase 90 family.</text>
</comment>
<accession>A0A835YPJ7</accession>
<evidence type="ECO:0000313" key="6">
    <source>
        <dbReference type="EMBL" id="KAG2501499.1"/>
    </source>
</evidence>